<dbReference type="InParanoid" id="A0A0C3B6D7"/>
<evidence type="ECO:0000313" key="2">
    <source>
        <dbReference type="EMBL" id="KIM81798.1"/>
    </source>
</evidence>
<evidence type="ECO:0000313" key="3">
    <source>
        <dbReference type="Proteomes" id="UP000054166"/>
    </source>
</evidence>
<evidence type="ECO:0000256" key="1">
    <source>
        <dbReference type="SAM" id="MobiDB-lite"/>
    </source>
</evidence>
<reference evidence="3" key="2">
    <citation type="submission" date="2015-01" db="EMBL/GenBank/DDBJ databases">
        <title>Evolutionary Origins and Diversification of the Mycorrhizal Mutualists.</title>
        <authorList>
            <consortium name="DOE Joint Genome Institute"/>
            <consortium name="Mycorrhizal Genomics Consortium"/>
            <person name="Kohler A."/>
            <person name="Kuo A."/>
            <person name="Nagy L.G."/>
            <person name="Floudas D."/>
            <person name="Copeland A."/>
            <person name="Barry K.W."/>
            <person name="Cichocki N."/>
            <person name="Veneault-Fourrey C."/>
            <person name="LaButti K."/>
            <person name="Lindquist E.A."/>
            <person name="Lipzen A."/>
            <person name="Lundell T."/>
            <person name="Morin E."/>
            <person name="Murat C."/>
            <person name="Riley R."/>
            <person name="Ohm R."/>
            <person name="Sun H."/>
            <person name="Tunlid A."/>
            <person name="Henrissat B."/>
            <person name="Grigoriev I.V."/>
            <person name="Hibbett D.S."/>
            <person name="Martin F."/>
        </authorList>
    </citation>
    <scope>NUCLEOTIDE SEQUENCE [LARGE SCALE GENOMIC DNA]</scope>
    <source>
        <strain evidence="3">F 1598</strain>
    </source>
</reference>
<proteinExistence type="predicted"/>
<dbReference type="HOGENOM" id="CLU_628684_0_0_1"/>
<reference evidence="2 3" key="1">
    <citation type="submission" date="2014-04" db="EMBL/GenBank/DDBJ databases">
        <authorList>
            <consortium name="DOE Joint Genome Institute"/>
            <person name="Kuo A."/>
            <person name="Tarkka M."/>
            <person name="Buscot F."/>
            <person name="Kohler A."/>
            <person name="Nagy L.G."/>
            <person name="Floudas D."/>
            <person name="Copeland A."/>
            <person name="Barry K.W."/>
            <person name="Cichocki N."/>
            <person name="Veneault-Fourrey C."/>
            <person name="LaButti K."/>
            <person name="Lindquist E.A."/>
            <person name="Lipzen A."/>
            <person name="Lundell T."/>
            <person name="Morin E."/>
            <person name="Murat C."/>
            <person name="Sun H."/>
            <person name="Tunlid A."/>
            <person name="Henrissat B."/>
            <person name="Grigoriev I.V."/>
            <person name="Hibbett D.S."/>
            <person name="Martin F."/>
            <person name="Nordberg H.P."/>
            <person name="Cantor M.N."/>
            <person name="Hua S.X."/>
        </authorList>
    </citation>
    <scope>NUCLEOTIDE SEQUENCE [LARGE SCALE GENOMIC DNA]</scope>
    <source>
        <strain evidence="2 3">F 1598</strain>
    </source>
</reference>
<feature type="compositionally biased region" description="Low complexity" evidence="1">
    <location>
        <begin position="13"/>
        <end position="27"/>
    </location>
</feature>
<dbReference type="Proteomes" id="UP000054166">
    <property type="component" value="Unassembled WGS sequence"/>
</dbReference>
<gene>
    <name evidence="2" type="ORF">PILCRDRAFT_490604</name>
</gene>
<dbReference type="AlphaFoldDB" id="A0A0C3B6D7"/>
<sequence length="436" mass="47071">MAPQDILTSLKQARPASHSRSAPSSPAGGKTKYGQAFFMAAKHSASKLETWHICVMTKGFDAACPGDVTNTIIAIAPDKSAGSFRHQNRPKLPCFDSILPEPATCTKCSFNFDKALPCLPGQDGDRPPLSAATVEMKTNDSVIDIKRLTQEQAFLVSTALADNEECLSTASDPLSENPEADVTPSTRFSSEDYALWLKFCMDGIDSSLSDTNVSVDVGKAIDEVDETSAKVCISYIFYLSIIHTSKSQVASRRTVLSAITEGGALPITEIEAIQNVPLTFTLPIVLAAVKPLNIIKKTTICTADTSALSTILTKNAMLIAEKHKLVRPALKDVPLSALLQPKDVDFCTVSSGSSEIDVYREPLKDVSNMSRRPGSIRNLIRKVKKQRGHRSDKENSGPPSRTVRSSSVSSNHCKLQSSWKPHTRGISSSASLQTCT</sequence>
<accession>A0A0C3B6D7</accession>
<feature type="region of interest" description="Disordered" evidence="1">
    <location>
        <begin position="1"/>
        <end position="29"/>
    </location>
</feature>
<feature type="compositionally biased region" description="Polar residues" evidence="1">
    <location>
        <begin position="1"/>
        <end position="11"/>
    </location>
</feature>
<name>A0A0C3B6D7_PILCF</name>
<keyword evidence="3" id="KW-1185">Reference proteome</keyword>
<feature type="compositionally biased region" description="Low complexity" evidence="1">
    <location>
        <begin position="396"/>
        <end position="410"/>
    </location>
</feature>
<protein>
    <submittedName>
        <fullName evidence="2">Uncharacterized protein</fullName>
    </submittedName>
</protein>
<feature type="region of interest" description="Disordered" evidence="1">
    <location>
        <begin position="382"/>
        <end position="436"/>
    </location>
</feature>
<organism evidence="2 3">
    <name type="scientific">Piloderma croceum (strain F 1598)</name>
    <dbReference type="NCBI Taxonomy" id="765440"/>
    <lineage>
        <taxon>Eukaryota</taxon>
        <taxon>Fungi</taxon>
        <taxon>Dikarya</taxon>
        <taxon>Basidiomycota</taxon>
        <taxon>Agaricomycotina</taxon>
        <taxon>Agaricomycetes</taxon>
        <taxon>Agaricomycetidae</taxon>
        <taxon>Atheliales</taxon>
        <taxon>Atheliaceae</taxon>
        <taxon>Piloderma</taxon>
    </lineage>
</organism>
<dbReference type="EMBL" id="KN832997">
    <property type="protein sequence ID" value="KIM81798.1"/>
    <property type="molecule type" value="Genomic_DNA"/>
</dbReference>
<feature type="compositionally biased region" description="Polar residues" evidence="1">
    <location>
        <begin position="411"/>
        <end position="436"/>
    </location>
</feature>